<evidence type="ECO:0000256" key="1">
    <source>
        <dbReference type="ARBA" id="ARBA00008987"/>
    </source>
</evidence>
<dbReference type="SUPFAM" id="SSF52833">
    <property type="entry name" value="Thioredoxin-like"/>
    <property type="match status" value="1"/>
</dbReference>
<dbReference type="SMART" id="SM00450">
    <property type="entry name" value="RHOD"/>
    <property type="match status" value="1"/>
</dbReference>
<dbReference type="InterPro" id="IPR005746">
    <property type="entry name" value="Thioredoxin"/>
</dbReference>
<dbReference type="GO" id="GO:0015035">
    <property type="term" value="F:protein-disulfide reductase activity"/>
    <property type="evidence" value="ECO:0007669"/>
    <property type="project" value="UniProtKB-UniRule"/>
</dbReference>
<dbReference type="PROSITE" id="PS50206">
    <property type="entry name" value="RHODANESE_3"/>
    <property type="match status" value="1"/>
</dbReference>
<dbReference type="Gene3D" id="3.40.30.10">
    <property type="entry name" value="Glutaredoxin"/>
    <property type="match status" value="1"/>
</dbReference>
<dbReference type="Proteomes" id="UP000306402">
    <property type="component" value="Unassembled WGS sequence"/>
</dbReference>
<feature type="signal peptide" evidence="7">
    <location>
        <begin position="1"/>
        <end position="18"/>
    </location>
</feature>
<dbReference type="PROSITE" id="PS51352">
    <property type="entry name" value="THIOREDOXIN_2"/>
    <property type="match status" value="1"/>
</dbReference>
<evidence type="ECO:0000256" key="3">
    <source>
        <dbReference type="ARBA" id="ARBA00022982"/>
    </source>
</evidence>
<dbReference type="InterPro" id="IPR017937">
    <property type="entry name" value="Thioredoxin_CS"/>
</dbReference>
<keyword evidence="7" id="KW-0732">Signal</keyword>
<comment type="caution">
    <text evidence="10">The sequence shown here is derived from an EMBL/GenBank/DDBJ whole genome shotgun (WGS) entry which is preliminary data.</text>
</comment>
<dbReference type="OrthoDB" id="9808735at2"/>
<dbReference type="AlphaFoldDB" id="A0A5R9KPQ6"/>
<dbReference type="InterPro" id="IPR036873">
    <property type="entry name" value="Rhodanese-like_dom_sf"/>
</dbReference>
<dbReference type="InterPro" id="IPR036249">
    <property type="entry name" value="Thioredoxin-like_sf"/>
</dbReference>
<sequence length="228" mass="25410">MKYKLLFSFLLFSQVLLAQSVAPDTFALQLKEARQPQLIDVRTPGEFADGHLPDAVNIDAQSASFDQSLAKLDKDKPVFVYCLSGGRSKMAAEKLHKMGFNDVHEMKGGYLKWSARMMPVAGVKKSTAKPEWNAARFDSLIRSQKLVMVDVYASWCAPCKKMAPIIDQVSQQIAGKATIVKLNADTEKPLMKAYQIEELPTILIFRNGKLTDRKLGFQDEAALKALLN</sequence>
<evidence type="ECO:0000256" key="5">
    <source>
        <dbReference type="ARBA" id="ARBA00023284"/>
    </source>
</evidence>
<gene>
    <name evidence="10" type="primary">trxA</name>
    <name evidence="10" type="ORF">FEN17_25915</name>
</gene>
<dbReference type="InterPro" id="IPR001763">
    <property type="entry name" value="Rhodanese-like_dom"/>
</dbReference>
<evidence type="ECO:0000256" key="2">
    <source>
        <dbReference type="ARBA" id="ARBA00022448"/>
    </source>
</evidence>
<dbReference type="PROSITE" id="PS00194">
    <property type="entry name" value="THIOREDOXIN_1"/>
    <property type="match status" value="1"/>
</dbReference>
<feature type="chain" id="PRO_5024413656" description="Thioredoxin" evidence="7">
    <location>
        <begin position="19"/>
        <end position="228"/>
    </location>
</feature>
<evidence type="ECO:0000259" key="9">
    <source>
        <dbReference type="PROSITE" id="PS51352"/>
    </source>
</evidence>
<dbReference type="CDD" id="cd02947">
    <property type="entry name" value="TRX_family"/>
    <property type="match status" value="1"/>
</dbReference>
<evidence type="ECO:0000259" key="8">
    <source>
        <dbReference type="PROSITE" id="PS50206"/>
    </source>
</evidence>
<keyword evidence="11" id="KW-1185">Reference proteome</keyword>
<dbReference type="Gene3D" id="3.40.250.10">
    <property type="entry name" value="Rhodanese-like domain"/>
    <property type="match status" value="1"/>
</dbReference>
<name>A0A5R9KPQ6_9BACT</name>
<dbReference type="Pfam" id="PF00581">
    <property type="entry name" value="Rhodanese"/>
    <property type="match status" value="1"/>
</dbReference>
<keyword evidence="3" id="KW-0249">Electron transport</keyword>
<evidence type="ECO:0000313" key="10">
    <source>
        <dbReference type="EMBL" id="TLU98213.1"/>
    </source>
</evidence>
<dbReference type="Pfam" id="PF00085">
    <property type="entry name" value="Thioredoxin"/>
    <property type="match status" value="1"/>
</dbReference>
<dbReference type="CDD" id="cd00158">
    <property type="entry name" value="RHOD"/>
    <property type="match status" value="1"/>
</dbReference>
<dbReference type="RefSeq" id="WP_138368311.1">
    <property type="nucleotide sequence ID" value="NZ_VCEJ01000008.1"/>
</dbReference>
<dbReference type="EMBL" id="VCEJ01000008">
    <property type="protein sequence ID" value="TLU98213.1"/>
    <property type="molecule type" value="Genomic_DNA"/>
</dbReference>
<evidence type="ECO:0000256" key="4">
    <source>
        <dbReference type="ARBA" id="ARBA00023157"/>
    </source>
</evidence>
<reference evidence="10 11" key="1">
    <citation type="submission" date="2019-05" db="EMBL/GenBank/DDBJ databases">
        <authorList>
            <person name="Qu J.-H."/>
        </authorList>
    </citation>
    <scope>NUCLEOTIDE SEQUENCE [LARGE SCALE GENOMIC DNA]</scope>
    <source>
        <strain evidence="10 11">T17</strain>
    </source>
</reference>
<proteinExistence type="inferred from homology"/>
<dbReference type="PANTHER" id="PTHR45663">
    <property type="entry name" value="GEO12009P1"/>
    <property type="match status" value="1"/>
</dbReference>
<dbReference type="PANTHER" id="PTHR45663:SF11">
    <property type="entry name" value="GEO12009P1"/>
    <property type="match status" value="1"/>
</dbReference>
<dbReference type="PRINTS" id="PR00421">
    <property type="entry name" value="THIOREDOXIN"/>
</dbReference>
<dbReference type="InterPro" id="IPR013766">
    <property type="entry name" value="Thioredoxin_domain"/>
</dbReference>
<keyword evidence="4" id="KW-1015">Disulfide bond</keyword>
<feature type="domain" description="Thioredoxin" evidence="9">
    <location>
        <begin position="112"/>
        <end position="228"/>
    </location>
</feature>
<evidence type="ECO:0000313" key="11">
    <source>
        <dbReference type="Proteomes" id="UP000306402"/>
    </source>
</evidence>
<dbReference type="GO" id="GO:0005737">
    <property type="term" value="C:cytoplasm"/>
    <property type="evidence" value="ECO:0007669"/>
    <property type="project" value="TreeGrafter"/>
</dbReference>
<dbReference type="NCBIfam" id="TIGR01068">
    <property type="entry name" value="thioredoxin"/>
    <property type="match status" value="1"/>
</dbReference>
<keyword evidence="2" id="KW-0813">Transport</keyword>
<comment type="similarity">
    <text evidence="1">Belongs to the thioredoxin family.</text>
</comment>
<accession>A0A5R9KPQ6</accession>
<dbReference type="SUPFAM" id="SSF52821">
    <property type="entry name" value="Rhodanese/Cell cycle control phosphatase"/>
    <property type="match status" value="1"/>
</dbReference>
<protein>
    <recommendedName>
        <fullName evidence="6">Thioredoxin</fullName>
    </recommendedName>
</protein>
<organism evidence="10 11">
    <name type="scientific">Dyadobacter luticola</name>
    <dbReference type="NCBI Taxonomy" id="1979387"/>
    <lineage>
        <taxon>Bacteria</taxon>
        <taxon>Pseudomonadati</taxon>
        <taxon>Bacteroidota</taxon>
        <taxon>Cytophagia</taxon>
        <taxon>Cytophagales</taxon>
        <taxon>Spirosomataceae</taxon>
        <taxon>Dyadobacter</taxon>
    </lineage>
</organism>
<evidence type="ECO:0000256" key="6">
    <source>
        <dbReference type="NCBIfam" id="TIGR01068"/>
    </source>
</evidence>
<keyword evidence="5" id="KW-0676">Redox-active center</keyword>
<feature type="domain" description="Rhodanese" evidence="8">
    <location>
        <begin position="32"/>
        <end position="122"/>
    </location>
</feature>
<evidence type="ECO:0000256" key="7">
    <source>
        <dbReference type="SAM" id="SignalP"/>
    </source>
</evidence>